<dbReference type="PANTHER" id="PTHR30627:SF1">
    <property type="entry name" value="PEPTIDOGLYCAN D,D-TRANSPEPTIDASE FTSI"/>
    <property type="match status" value="1"/>
</dbReference>
<dbReference type="InterPro" id="IPR036138">
    <property type="entry name" value="PBP_dimer_sf"/>
</dbReference>
<evidence type="ECO:0000256" key="1">
    <source>
        <dbReference type="ARBA" id="ARBA00004370"/>
    </source>
</evidence>
<evidence type="ECO:0000256" key="4">
    <source>
        <dbReference type="SAM" id="Phobius"/>
    </source>
</evidence>
<evidence type="ECO:0000313" key="7">
    <source>
        <dbReference type="Proteomes" id="UP000006050"/>
    </source>
</evidence>
<dbReference type="GO" id="GO:0004180">
    <property type="term" value="F:carboxypeptidase activity"/>
    <property type="evidence" value="ECO:0007669"/>
    <property type="project" value="UniProtKB-KW"/>
</dbReference>
<dbReference type="PANTHER" id="PTHR30627">
    <property type="entry name" value="PEPTIDOGLYCAN D,D-TRANSPEPTIDASE"/>
    <property type="match status" value="1"/>
</dbReference>
<sequence>MNIKRSIVLRVRIAFILVFLFAGLIFYRIAHLQFVEGDKWQAKSESLNFQFRQVSATRGNIYAADGSLLSTSLPFYRVVIDPVVAKEEIFNKGIDSLAYMLSSFYKDKSTDSYKRAIKDARANGKRYLILNRRQVGYQDMQAMSKWPIFRNGRLSGGVIFEKVEKRYRPFNNLANRTVGYINEDKYGAGIEYSFNEYLEGQNGKALFQRIAGGSWKPVFDAEDVKPDDGFDVLTTLDVNIQDVAESALLKQLIAKDAAFGSVIVMEVATGKIQAIANLEKNAGGRGYGENYNYAIGDQGLTEPGSTFKLLSMLALLEEGKINLNDSIETGNGTFRFYDRIMRDAKNGGYGTITIKDAFEKSSNVAISKLVEVNFGHQPKKFISYIEKAGLDKPIGFQLKGEGAPYFKNPEDKYWYGTTLPWMSIGYETKLTPLHTLMFYNAVANGGKMVKPMIVQGIARGNKLEKNFETEVIRKSIASDKTIKQLQMLLQGVVDNGTAKNIYNADYKIAGKTGTAQKLIDGRYTQLYYTSFAGYFPADNPKYSAIVVIDSPKGFAAYGGDISAPVFKEIADKIYAQDLEINVKSQPKFQFADMKTDEFPFIQAGKVDELQLLCNKFGISNHYNNEGDESWVKSSVSNKSIQWKANKVEAPTVPDVSGLSLRDALYVLENKGLRVVYEGKGRVRNQSMTPGMTIYENTVIKLVLG</sequence>
<dbReference type="Gene3D" id="3.90.1310.10">
    <property type="entry name" value="Penicillin-binding protein 2a (Domain 2)"/>
    <property type="match status" value="1"/>
</dbReference>
<protein>
    <submittedName>
        <fullName evidence="6">Cell division protein FtsI/penicillin-binding protein 2</fullName>
    </submittedName>
</protein>
<dbReference type="InterPro" id="IPR001460">
    <property type="entry name" value="PCN-bd_Tpept"/>
</dbReference>
<dbReference type="Gene3D" id="3.30.450.330">
    <property type="match status" value="1"/>
</dbReference>
<keyword evidence="4" id="KW-1133">Transmembrane helix</keyword>
<keyword evidence="2" id="KW-0378">Hydrolase</keyword>
<keyword evidence="4" id="KW-0812">Transmembrane</keyword>
<dbReference type="Gene3D" id="3.30.10.20">
    <property type="match status" value="1"/>
</dbReference>
<dbReference type="SUPFAM" id="SSF54184">
    <property type="entry name" value="Penicillin-binding protein 2x (pbp-2x), c-terminal domain"/>
    <property type="match status" value="1"/>
</dbReference>
<dbReference type="OrthoDB" id="9804124at2"/>
<dbReference type="HOGENOM" id="CLU_009289_6_4_10"/>
<dbReference type="GO" id="GO:0051301">
    <property type="term" value="P:cell division"/>
    <property type="evidence" value="ECO:0007669"/>
    <property type="project" value="UniProtKB-KW"/>
</dbReference>
<keyword evidence="6" id="KW-0131">Cell cycle</keyword>
<organism evidence="6 7">
    <name type="scientific">Belliella baltica (strain DSM 15883 / CIP 108006 / LMG 21964 / BA134)</name>
    <dbReference type="NCBI Taxonomy" id="866536"/>
    <lineage>
        <taxon>Bacteria</taxon>
        <taxon>Pseudomonadati</taxon>
        <taxon>Bacteroidota</taxon>
        <taxon>Cytophagia</taxon>
        <taxon>Cytophagales</taxon>
        <taxon>Cyclobacteriaceae</taxon>
        <taxon>Belliella</taxon>
    </lineage>
</organism>
<dbReference type="GO" id="GO:0005886">
    <property type="term" value="C:plasma membrane"/>
    <property type="evidence" value="ECO:0007669"/>
    <property type="project" value="TreeGrafter"/>
</dbReference>
<evidence type="ECO:0000313" key="6">
    <source>
        <dbReference type="EMBL" id="AFL84254.1"/>
    </source>
</evidence>
<dbReference type="InterPro" id="IPR005311">
    <property type="entry name" value="PBP_dimer"/>
</dbReference>
<dbReference type="KEGG" id="bbd:Belba_1648"/>
<keyword evidence="2" id="KW-0645">Protease</keyword>
<comment type="subcellular location">
    <subcellularLocation>
        <location evidence="1">Membrane</location>
    </subcellularLocation>
</comment>
<keyword evidence="7" id="KW-1185">Reference proteome</keyword>
<dbReference type="InterPro" id="IPR005543">
    <property type="entry name" value="PASTA_dom"/>
</dbReference>
<dbReference type="Gene3D" id="3.40.710.10">
    <property type="entry name" value="DD-peptidase/beta-lactamase superfamily"/>
    <property type="match status" value="1"/>
</dbReference>
<evidence type="ECO:0000256" key="2">
    <source>
        <dbReference type="ARBA" id="ARBA00022645"/>
    </source>
</evidence>
<dbReference type="Pfam" id="PF03793">
    <property type="entry name" value="PASTA"/>
    <property type="match status" value="1"/>
</dbReference>
<feature type="domain" description="PASTA" evidence="5">
    <location>
        <begin position="646"/>
        <end position="704"/>
    </location>
</feature>
<evidence type="ECO:0000259" key="5">
    <source>
        <dbReference type="PROSITE" id="PS51178"/>
    </source>
</evidence>
<dbReference type="InterPro" id="IPR012338">
    <property type="entry name" value="Beta-lactam/transpept-like"/>
</dbReference>
<dbReference type="Pfam" id="PF00905">
    <property type="entry name" value="Transpeptidase"/>
    <property type="match status" value="1"/>
</dbReference>
<reference evidence="7" key="1">
    <citation type="submission" date="2012-06" db="EMBL/GenBank/DDBJ databases">
        <title>The complete genome of Belliella baltica DSM 15883.</title>
        <authorList>
            <person name="Lucas S."/>
            <person name="Copeland A."/>
            <person name="Lapidus A."/>
            <person name="Goodwin L."/>
            <person name="Pitluck S."/>
            <person name="Peters L."/>
            <person name="Mikhailova N."/>
            <person name="Davenport K."/>
            <person name="Kyrpides N."/>
            <person name="Mavromatis K."/>
            <person name="Pagani I."/>
            <person name="Ivanova N."/>
            <person name="Ovchinnikova G."/>
            <person name="Zeytun A."/>
            <person name="Detter J.C."/>
            <person name="Han C."/>
            <person name="Land M."/>
            <person name="Hauser L."/>
            <person name="Markowitz V."/>
            <person name="Cheng J.-F."/>
            <person name="Hugenholtz P."/>
            <person name="Woyke T."/>
            <person name="Wu D."/>
            <person name="Tindall B."/>
            <person name="Pomrenke H."/>
            <person name="Brambilla E."/>
            <person name="Klenk H.-P."/>
            <person name="Eisen J.A."/>
        </authorList>
    </citation>
    <scope>NUCLEOTIDE SEQUENCE [LARGE SCALE GENOMIC DNA]</scope>
    <source>
        <strain evidence="7">DSM 15883 / CIP 108006 / LMG 21964 / BA134</strain>
    </source>
</reference>
<dbReference type="CDD" id="cd06575">
    <property type="entry name" value="PASTA_Pbp2x-like_2"/>
    <property type="match status" value="1"/>
</dbReference>
<dbReference type="RefSeq" id="WP_014772238.1">
    <property type="nucleotide sequence ID" value="NC_018010.1"/>
</dbReference>
<dbReference type="SMART" id="SM00740">
    <property type="entry name" value="PASTA"/>
    <property type="match status" value="1"/>
</dbReference>
<dbReference type="GO" id="GO:0071555">
    <property type="term" value="P:cell wall organization"/>
    <property type="evidence" value="ECO:0007669"/>
    <property type="project" value="TreeGrafter"/>
</dbReference>
<accession>I3Z4T6</accession>
<dbReference type="Proteomes" id="UP000006050">
    <property type="component" value="Chromosome"/>
</dbReference>
<dbReference type="InterPro" id="IPR050515">
    <property type="entry name" value="Beta-lactam/transpept"/>
</dbReference>
<evidence type="ECO:0000256" key="3">
    <source>
        <dbReference type="ARBA" id="ARBA00023136"/>
    </source>
</evidence>
<proteinExistence type="predicted"/>
<feature type="transmembrane region" description="Helical" evidence="4">
    <location>
        <begin position="7"/>
        <end position="27"/>
    </location>
</feature>
<dbReference type="SUPFAM" id="SSF56519">
    <property type="entry name" value="Penicillin binding protein dimerisation domain"/>
    <property type="match status" value="1"/>
</dbReference>
<dbReference type="STRING" id="866536.Belba_1648"/>
<keyword evidence="2" id="KW-0121">Carboxypeptidase</keyword>
<dbReference type="eggNOG" id="COG0768">
    <property type="taxonomic scope" value="Bacteria"/>
</dbReference>
<name>I3Z4T6_BELBD</name>
<dbReference type="Pfam" id="PF03717">
    <property type="entry name" value="PBP_dimer"/>
    <property type="match status" value="1"/>
</dbReference>
<gene>
    <name evidence="6" type="ordered locus">Belba_1648</name>
</gene>
<dbReference type="AlphaFoldDB" id="I3Z4T6"/>
<dbReference type="PROSITE" id="PS51178">
    <property type="entry name" value="PASTA"/>
    <property type="match status" value="1"/>
</dbReference>
<dbReference type="SUPFAM" id="SSF56601">
    <property type="entry name" value="beta-lactamase/transpeptidase-like"/>
    <property type="match status" value="1"/>
</dbReference>
<keyword evidence="3 4" id="KW-0472">Membrane</keyword>
<dbReference type="PATRIC" id="fig|866536.3.peg.1708"/>
<dbReference type="EMBL" id="CP003281">
    <property type="protein sequence ID" value="AFL84254.1"/>
    <property type="molecule type" value="Genomic_DNA"/>
</dbReference>
<dbReference type="GO" id="GO:0008658">
    <property type="term" value="F:penicillin binding"/>
    <property type="evidence" value="ECO:0007669"/>
    <property type="project" value="InterPro"/>
</dbReference>
<keyword evidence="6" id="KW-0132">Cell division</keyword>